<name>A0AAD7W6T3_9TELE</name>
<dbReference type="Gene3D" id="1.10.287.450">
    <property type="entry name" value="Helix hairpin bin"/>
    <property type="match status" value="1"/>
</dbReference>
<dbReference type="SUPFAM" id="SSF82931">
    <property type="entry name" value="Tumor suppressor gene product Apc"/>
    <property type="match status" value="1"/>
</dbReference>
<dbReference type="SUPFAM" id="SSF58050">
    <property type="entry name" value="N-terminal coiled coil domain from apc"/>
    <property type="match status" value="1"/>
</dbReference>
<evidence type="ECO:0000256" key="2">
    <source>
        <dbReference type="ARBA" id="ARBA00009051"/>
    </source>
</evidence>
<dbReference type="PROSITE" id="PS50176">
    <property type="entry name" value="ARM_REPEAT"/>
    <property type="match status" value="1"/>
</dbReference>
<feature type="transmembrane region" description="Helical" evidence="19">
    <location>
        <begin position="1133"/>
        <end position="1155"/>
    </location>
</feature>
<dbReference type="GO" id="GO:0045295">
    <property type="term" value="F:gamma-catenin binding"/>
    <property type="evidence" value="ECO:0007669"/>
    <property type="project" value="TreeGrafter"/>
</dbReference>
<dbReference type="GO" id="GO:0007026">
    <property type="term" value="P:negative regulation of microtubule depolymerization"/>
    <property type="evidence" value="ECO:0007669"/>
    <property type="project" value="TreeGrafter"/>
</dbReference>
<keyword evidence="11" id="KW-1015">Disulfide bond</keyword>
<dbReference type="InterPro" id="IPR000225">
    <property type="entry name" value="Armadillo"/>
</dbReference>
<dbReference type="InterPro" id="IPR011989">
    <property type="entry name" value="ARM-like"/>
</dbReference>
<dbReference type="GO" id="GO:0044877">
    <property type="term" value="F:protein-containing complex binding"/>
    <property type="evidence" value="ECO:0007669"/>
    <property type="project" value="UniProtKB-ARBA"/>
</dbReference>
<evidence type="ECO:0000256" key="8">
    <source>
        <dbReference type="ARBA" id="ARBA00023040"/>
    </source>
</evidence>
<feature type="compositionally biased region" description="Low complexity" evidence="18">
    <location>
        <begin position="965"/>
        <end position="976"/>
    </location>
</feature>
<keyword evidence="6" id="KW-0677">Repeat</keyword>
<feature type="compositionally biased region" description="Polar residues" evidence="18">
    <location>
        <begin position="1038"/>
        <end position="1052"/>
    </location>
</feature>
<dbReference type="GO" id="GO:0005881">
    <property type="term" value="C:cytoplasmic microtubule"/>
    <property type="evidence" value="ECO:0007669"/>
    <property type="project" value="TreeGrafter"/>
</dbReference>
<feature type="region of interest" description="Disordered" evidence="18">
    <location>
        <begin position="80"/>
        <end position="132"/>
    </location>
</feature>
<organism evidence="21 22">
    <name type="scientific">Aldrovandia affinis</name>
    <dbReference type="NCBI Taxonomy" id="143900"/>
    <lineage>
        <taxon>Eukaryota</taxon>
        <taxon>Metazoa</taxon>
        <taxon>Chordata</taxon>
        <taxon>Craniata</taxon>
        <taxon>Vertebrata</taxon>
        <taxon>Euteleostomi</taxon>
        <taxon>Actinopterygii</taxon>
        <taxon>Neopterygii</taxon>
        <taxon>Teleostei</taxon>
        <taxon>Notacanthiformes</taxon>
        <taxon>Halosauridae</taxon>
        <taxon>Aldrovandia</taxon>
    </lineage>
</organism>
<evidence type="ECO:0000256" key="9">
    <source>
        <dbReference type="ARBA" id="ARBA00023054"/>
    </source>
</evidence>
<evidence type="ECO:0000256" key="6">
    <source>
        <dbReference type="ARBA" id="ARBA00022737"/>
    </source>
</evidence>
<feature type="transmembrane region" description="Helical" evidence="19">
    <location>
        <begin position="1167"/>
        <end position="1186"/>
    </location>
</feature>
<evidence type="ECO:0000256" key="11">
    <source>
        <dbReference type="ARBA" id="ARBA00023157"/>
    </source>
</evidence>
<keyword evidence="4" id="KW-0879">Wnt signaling pathway</keyword>
<evidence type="ECO:0000256" key="1">
    <source>
        <dbReference type="ARBA" id="ARBA00004141"/>
    </source>
</evidence>
<dbReference type="GO" id="GO:0016342">
    <property type="term" value="C:catenin complex"/>
    <property type="evidence" value="ECO:0007669"/>
    <property type="project" value="TreeGrafter"/>
</dbReference>
<comment type="caution">
    <text evidence="21">The sequence shown here is derived from an EMBL/GenBank/DDBJ whole genome shotgun (WGS) entry which is preliminary data.</text>
</comment>
<feature type="region of interest" description="Disordered" evidence="18">
    <location>
        <begin position="942"/>
        <end position="992"/>
    </location>
</feature>
<evidence type="ECO:0000256" key="12">
    <source>
        <dbReference type="ARBA" id="ARBA00023170"/>
    </source>
</evidence>
<sequence length="1445" mass="161838">MAAASYDQLLKQVEALKMENSNLRQELQDNSNHLTKLETEATNMKEVLKQLQGNIEEESMESSGQIDFLERLKEMTLDPGSFPGVKMRPKVPMRYDSREGSLSGRSGDSSPVPTGSFPRRAAANGGRESSGYLEELEKERSLLLAELEKEEKEKDWYYAQLQNLTKRIDSLPLTENFSLQTDMTRRQLEYEARQIRAAMEEQLGTCQDMEKRAQARVARIQQIEKDMLRIRQHLQSQQGDPEKTSQSKHEAAPLDSERPGETGQASDTGMAAPGCGQVSSSRMDHEAASEMSCGSSYSVPRRLTSHLGTKVTEDSKPQVEMVYSLLSMLGTHDKDDMSRTLLAMSSSQDSCIAMRQSGCLPLLIQLLHGNDKDSVLLGNSRGSKEARARASAALHNIIHSQPDDKRGRREIRVLHLLEQIRAYCETCWEWQEAHERGVDQDKNPMPSPVEHQICPAVCVLMKLSFDEEHRHAMNELGGLQAIGELLQVDCEIYGLTSDHYSVTLRRYAGMALTNLTFGDVANKATLCSMKGCMRAMVAQLKSESEDLQQVIASVLRNLSWRADVNSKKTLREVGSVKALTECALNVKKESTLKSVLSALWNLSAHCTENKADICAVDGALAFLVSTLTYRSQTNTLAIIESGGGILRNVSSLIATNEDHRQILRENNCLQTLLQHLKSHSLTIVSNACGTLWNLSARNAKDQESLWEMGAVSMLKNLIHSKHKMIAMGSAAALRNLMANRPAKYKDANIMSPGSSLPSLHVRKQKALIEELDAQHLSETFDNIDNLSPKALHRSKPRHKQSVYNEYVLEPGRHNDDSVCRPEGFNSSNLTVLSPYMNMPVLSSSSRESRGNSESSRAEKDRSLDRERRGGVPGGFHPSDDPSKRMGMQISTAAHIAKVMEEVQSMHIGQDERSAGTTQGMHCVEDEMGGVRRTPAMHAHSNVYNFSKPEHPSRNCPMPKMEYRASNDSLNSVSSSDGYDKRGQMKPSIDSYSEDEGKCCIYRKYPADLAHKIHSANHMEDDDGDLDTPINYSLKYSDEQLNSGRQSPSQNESKGPRILKPGEKSTSESKKKEDEVKGVKGENTESGRGKRNKQAMSEELSGHGSTNWTLTDYELFKTFYDTVPSKEVTHPMHIVSIVLYSLTCLVGIPGNAFVIWIAGFKMKRTVNIVWFLNLASADFLCCLSIPFSIVEIVLDYHWPYGKFLCRVIPTVIILSMFASVFTLTLISLDRFALVIKPIWSQNHRSVSWAYLLCGTAWFLALLLSLPSMIYRELYFDNFTNTSQCKYNRYNYSNLVVEVIPIPRFVLGFMVPLFVIVTCYSFIGRKLSSSTFSQSKKAIKIILGVIVAFFVCWLPYHVVGMILWYEYGSGCYDDVMTSLDPLSISLAYLNSCLNPILYVFMGQDFKEKVKISLRRAMENAFSEDMSRSTIHTRGAPSQTTNSNEAQF</sequence>
<dbReference type="InterPro" id="IPR000276">
    <property type="entry name" value="GPCR_Rhodpsn"/>
</dbReference>
<dbReference type="FunFam" id="1.25.10.10:FF:000035">
    <property type="entry name" value="adenomatous polyposis coli protein 2"/>
    <property type="match status" value="1"/>
</dbReference>
<feature type="transmembrane region" description="Helical" evidence="19">
    <location>
        <begin position="1300"/>
        <end position="1321"/>
    </location>
</feature>
<evidence type="ECO:0000256" key="13">
    <source>
        <dbReference type="ARBA" id="ARBA00023224"/>
    </source>
</evidence>
<dbReference type="GO" id="GO:0008013">
    <property type="term" value="F:beta-catenin binding"/>
    <property type="evidence" value="ECO:0007669"/>
    <property type="project" value="InterPro"/>
</dbReference>
<dbReference type="Pfam" id="PF16629">
    <property type="entry name" value="Arm_APC_u3"/>
    <property type="match status" value="1"/>
</dbReference>
<dbReference type="Gene3D" id="1.20.1070.10">
    <property type="entry name" value="Rhodopsin 7-helix transmembrane proteins"/>
    <property type="match status" value="1"/>
</dbReference>
<dbReference type="InterPro" id="IPR026831">
    <property type="entry name" value="APC_dom"/>
</dbReference>
<keyword evidence="3" id="KW-0145">Chemotaxis</keyword>
<dbReference type="Pfam" id="PF16689">
    <property type="entry name" value="APC_N_CC"/>
    <property type="match status" value="1"/>
</dbReference>
<evidence type="ECO:0000256" key="5">
    <source>
        <dbReference type="ARBA" id="ARBA00022692"/>
    </source>
</evidence>
<feature type="region of interest" description="Disordered" evidence="18">
    <location>
        <begin position="1037"/>
        <end position="1103"/>
    </location>
</feature>
<dbReference type="EMBL" id="JAINUG010000248">
    <property type="protein sequence ID" value="KAJ8385513.1"/>
    <property type="molecule type" value="Genomic_DNA"/>
</dbReference>
<evidence type="ECO:0000256" key="10">
    <source>
        <dbReference type="ARBA" id="ARBA00023136"/>
    </source>
</evidence>
<proteinExistence type="inferred from homology"/>
<dbReference type="InterPro" id="IPR036149">
    <property type="entry name" value="APC_N_sf"/>
</dbReference>
<dbReference type="GO" id="GO:0090090">
    <property type="term" value="P:negative regulation of canonical Wnt signaling pathway"/>
    <property type="evidence" value="ECO:0007669"/>
    <property type="project" value="TreeGrafter"/>
</dbReference>
<feature type="compositionally biased region" description="Basic and acidic residues" evidence="18">
    <location>
        <begin position="1059"/>
        <end position="1087"/>
    </location>
</feature>
<dbReference type="PROSITE" id="PS50262">
    <property type="entry name" value="G_PROTEIN_RECEP_F1_2"/>
    <property type="match status" value="1"/>
</dbReference>
<evidence type="ECO:0000259" key="20">
    <source>
        <dbReference type="PROSITE" id="PS50262"/>
    </source>
</evidence>
<dbReference type="InterPro" id="IPR009240">
    <property type="entry name" value="APC_15aa_rpt"/>
</dbReference>
<dbReference type="GO" id="GO:0006935">
    <property type="term" value="P:chemotaxis"/>
    <property type="evidence" value="ECO:0007669"/>
    <property type="project" value="UniProtKB-KW"/>
</dbReference>
<keyword evidence="5 16" id="KW-0812">Transmembrane</keyword>
<dbReference type="Pfam" id="PF18797">
    <property type="entry name" value="APC_rep"/>
    <property type="match status" value="1"/>
</dbReference>
<keyword evidence="22" id="KW-1185">Reference proteome</keyword>
<keyword evidence="10 19" id="KW-0472">Membrane</keyword>
<feature type="compositionally biased region" description="Polar residues" evidence="18">
    <location>
        <begin position="1425"/>
        <end position="1445"/>
    </location>
</feature>
<dbReference type="SUPFAM" id="SSF48371">
    <property type="entry name" value="ARM repeat"/>
    <property type="match status" value="1"/>
</dbReference>
<feature type="compositionally biased region" description="Basic and acidic residues" evidence="18">
    <location>
        <begin position="846"/>
        <end position="869"/>
    </location>
</feature>
<comment type="similarity">
    <text evidence="2">Belongs to the adenomatous polyposis coli (APC) family.</text>
</comment>
<dbReference type="InterPro" id="IPR041257">
    <property type="entry name" value="APC_rep"/>
</dbReference>
<dbReference type="FunFam" id="1.20.1070.10:FF:000034">
    <property type="entry name" value="G-protein coupled receptor 1"/>
    <property type="match status" value="1"/>
</dbReference>
<feature type="repeat" description="ARM" evidence="15">
    <location>
        <begin position="667"/>
        <end position="709"/>
    </location>
</feature>
<dbReference type="Proteomes" id="UP001221898">
    <property type="component" value="Unassembled WGS sequence"/>
</dbReference>
<keyword evidence="12 16" id="KW-0675">Receptor</keyword>
<dbReference type="GO" id="GO:0030054">
    <property type="term" value="C:cell junction"/>
    <property type="evidence" value="ECO:0007669"/>
    <property type="project" value="UniProtKB-ARBA"/>
</dbReference>
<feature type="transmembrane region" description="Helical" evidence="19">
    <location>
        <begin position="1247"/>
        <end position="1269"/>
    </location>
</feature>
<gene>
    <name evidence="21" type="ORF">AAFF_G00185490</name>
</gene>
<evidence type="ECO:0000256" key="3">
    <source>
        <dbReference type="ARBA" id="ARBA00022500"/>
    </source>
</evidence>
<dbReference type="GO" id="GO:0030877">
    <property type="term" value="C:beta-catenin destruction complex"/>
    <property type="evidence" value="ECO:0007669"/>
    <property type="project" value="TreeGrafter"/>
</dbReference>
<evidence type="ECO:0000256" key="4">
    <source>
        <dbReference type="ARBA" id="ARBA00022687"/>
    </source>
</evidence>
<dbReference type="GO" id="GO:0120025">
    <property type="term" value="C:plasma membrane bounded cell projection"/>
    <property type="evidence" value="ECO:0007669"/>
    <property type="project" value="UniProtKB-ARBA"/>
</dbReference>
<dbReference type="FunFam" id="1.10.287.450:FF:000001">
    <property type="entry name" value="adenomatous polyposis coli protein isoform X1"/>
    <property type="match status" value="1"/>
</dbReference>
<dbReference type="PRINTS" id="PR00526">
    <property type="entry name" value="FMETLEUPHER"/>
</dbReference>
<dbReference type="GO" id="GO:0007399">
    <property type="term" value="P:nervous system development"/>
    <property type="evidence" value="ECO:0007669"/>
    <property type="project" value="TreeGrafter"/>
</dbReference>
<dbReference type="CDD" id="cd15115">
    <property type="entry name" value="7tmA_C3aR"/>
    <property type="match status" value="1"/>
</dbReference>
<evidence type="ECO:0000256" key="14">
    <source>
        <dbReference type="ARBA" id="ARBA00025736"/>
    </source>
</evidence>
<feature type="region of interest" description="Disordered" evidence="18">
    <location>
        <begin position="840"/>
        <end position="885"/>
    </location>
</feature>
<accession>A0AAD7W6T3</accession>
<comment type="similarity">
    <text evidence="16">Belongs to the G-protein coupled receptor 1 family.</text>
</comment>
<feature type="compositionally biased region" description="Basic and acidic residues" evidence="18">
    <location>
        <begin position="240"/>
        <end position="260"/>
    </location>
</feature>
<evidence type="ECO:0000256" key="19">
    <source>
        <dbReference type="SAM" id="Phobius"/>
    </source>
</evidence>
<dbReference type="InterPro" id="IPR026818">
    <property type="entry name" value="Apc_fam"/>
</dbReference>
<evidence type="ECO:0000256" key="7">
    <source>
        <dbReference type="ARBA" id="ARBA00022989"/>
    </source>
</evidence>
<dbReference type="InterPro" id="IPR016024">
    <property type="entry name" value="ARM-type_fold"/>
</dbReference>
<feature type="coiled-coil region" evidence="17">
    <location>
        <begin position="133"/>
        <end position="167"/>
    </location>
</feature>
<dbReference type="InterPro" id="IPR017452">
    <property type="entry name" value="GPCR_Rhodpsn_7TM"/>
</dbReference>
<evidence type="ECO:0000313" key="22">
    <source>
        <dbReference type="Proteomes" id="UP001221898"/>
    </source>
</evidence>
<evidence type="ECO:0000256" key="16">
    <source>
        <dbReference type="RuleBase" id="RU000688"/>
    </source>
</evidence>
<dbReference type="Gene3D" id="1.25.10.10">
    <property type="entry name" value="Leucine-rich Repeat Variant"/>
    <property type="match status" value="1"/>
</dbReference>
<evidence type="ECO:0000256" key="18">
    <source>
        <dbReference type="SAM" id="MobiDB-lite"/>
    </source>
</evidence>
<dbReference type="PANTHER" id="PTHR12607">
    <property type="entry name" value="ADENOMATOUS POLYPOSIS COLI PROTEIN FAMILY"/>
    <property type="match status" value="1"/>
</dbReference>
<dbReference type="SUPFAM" id="SSF81321">
    <property type="entry name" value="Family A G protein-coupled receptor-like"/>
    <property type="match status" value="1"/>
</dbReference>
<feature type="compositionally biased region" description="Polar residues" evidence="18">
    <location>
        <begin position="103"/>
        <end position="113"/>
    </location>
</feature>
<feature type="transmembrane region" description="Helical" evidence="19">
    <location>
        <begin position="1206"/>
        <end position="1227"/>
    </location>
</feature>
<reference evidence="21" key="1">
    <citation type="journal article" date="2023" name="Science">
        <title>Genome structures resolve the early diversification of teleost fishes.</title>
        <authorList>
            <person name="Parey E."/>
            <person name="Louis A."/>
            <person name="Montfort J."/>
            <person name="Bouchez O."/>
            <person name="Roques C."/>
            <person name="Iampietro C."/>
            <person name="Lluch J."/>
            <person name="Castinel A."/>
            <person name="Donnadieu C."/>
            <person name="Desvignes T."/>
            <person name="Floi Bucao C."/>
            <person name="Jouanno E."/>
            <person name="Wen M."/>
            <person name="Mejri S."/>
            <person name="Dirks R."/>
            <person name="Jansen H."/>
            <person name="Henkel C."/>
            <person name="Chen W.J."/>
            <person name="Zahm M."/>
            <person name="Cabau C."/>
            <person name="Klopp C."/>
            <person name="Thompson A.W."/>
            <person name="Robinson-Rechavi M."/>
            <person name="Braasch I."/>
            <person name="Lecointre G."/>
            <person name="Bobe J."/>
            <person name="Postlethwait J.H."/>
            <person name="Berthelot C."/>
            <person name="Roest Crollius H."/>
            <person name="Guiguen Y."/>
        </authorList>
    </citation>
    <scope>NUCLEOTIDE SEQUENCE</scope>
    <source>
        <strain evidence="21">NC1722</strain>
    </source>
</reference>
<dbReference type="PANTHER" id="PTHR12607:SF11">
    <property type="entry name" value="ADENOMATOUS POLYPOSIS COLI PROTEIN"/>
    <property type="match status" value="1"/>
</dbReference>
<dbReference type="Gene3D" id="1.20.5.10">
    <property type="match status" value="1"/>
</dbReference>
<dbReference type="Pfam" id="PF11414">
    <property type="entry name" value="Suppressor_APC"/>
    <property type="match status" value="1"/>
</dbReference>
<dbReference type="InterPro" id="IPR032038">
    <property type="entry name" value="APC_N"/>
</dbReference>
<dbReference type="GO" id="GO:0004930">
    <property type="term" value="F:G protein-coupled receptor activity"/>
    <property type="evidence" value="ECO:0007669"/>
    <property type="project" value="UniProtKB-KW"/>
</dbReference>
<keyword evidence="8 16" id="KW-0297">G-protein coupled receptor</keyword>
<dbReference type="Pfam" id="PF05972">
    <property type="entry name" value="APC_15aa"/>
    <property type="match status" value="1"/>
</dbReference>
<feature type="transmembrane region" description="Helical" evidence="19">
    <location>
        <begin position="1341"/>
        <end position="1363"/>
    </location>
</feature>
<dbReference type="GO" id="GO:0008017">
    <property type="term" value="F:microtubule binding"/>
    <property type="evidence" value="ECO:0007669"/>
    <property type="project" value="TreeGrafter"/>
</dbReference>
<dbReference type="GO" id="GO:0001708">
    <property type="term" value="P:cell fate specification"/>
    <property type="evidence" value="ECO:0007669"/>
    <property type="project" value="TreeGrafter"/>
</dbReference>
<dbReference type="GO" id="GO:0005634">
    <property type="term" value="C:nucleus"/>
    <property type="evidence" value="ECO:0007669"/>
    <property type="project" value="UniProtKB-ARBA"/>
</dbReference>
<dbReference type="GO" id="GO:0016055">
    <property type="term" value="P:Wnt signaling pathway"/>
    <property type="evidence" value="ECO:0007669"/>
    <property type="project" value="UniProtKB-KW"/>
</dbReference>
<dbReference type="GO" id="GO:0007389">
    <property type="term" value="P:pattern specification process"/>
    <property type="evidence" value="ECO:0007669"/>
    <property type="project" value="TreeGrafter"/>
</dbReference>
<keyword evidence="13 16" id="KW-0807">Transducer</keyword>
<comment type="subcellular location">
    <subcellularLocation>
        <location evidence="1">Membrane</location>
        <topology evidence="1">Multi-pass membrane protein</topology>
    </subcellularLocation>
</comment>
<protein>
    <recommendedName>
        <fullName evidence="20">G-protein coupled receptors family 1 profile domain-containing protein</fullName>
    </recommendedName>
</protein>
<keyword evidence="9 17" id="KW-0175">Coiled coil</keyword>
<evidence type="ECO:0000256" key="17">
    <source>
        <dbReference type="SAM" id="Coils"/>
    </source>
</evidence>
<feature type="region of interest" description="Disordered" evidence="18">
    <location>
        <begin position="233"/>
        <end position="300"/>
    </location>
</feature>
<comment type="similarity">
    <text evidence="14">Belongs to the chemokine-like receptor (CMKLR) family.</text>
</comment>
<dbReference type="SMART" id="SM00185">
    <property type="entry name" value="ARM"/>
    <property type="match status" value="7"/>
</dbReference>
<keyword evidence="7 19" id="KW-1133">Transmembrane helix</keyword>
<dbReference type="PRINTS" id="PR00237">
    <property type="entry name" value="GPCRRHODOPSN"/>
</dbReference>
<dbReference type="PROSITE" id="PS00237">
    <property type="entry name" value="G_PROTEIN_RECEP_F1_1"/>
    <property type="match status" value="1"/>
</dbReference>
<dbReference type="GO" id="GO:0008285">
    <property type="term" value="P:negative regulation of cell population proliferation"/>
    <property type="evidence" value="ECO:0007669"/>
    <property type="project" value="UniProtKB-ARBA"/>
</dbReference>
<feature type="domain" description="G-protein coupled receptors family 1 profile" evidence="20">
    <location>
        <begin position="1149"/>
        <end position="1396"/>
    </location>
</feature>
<dbReference type="GO" id="GO:0080090">
    <property type="term" value="P:regulation of primary metabolic process"/>
    <property type="evidence" value="ECO:0007669"/>
    <property type="project" value="UniProtKB-ARBA"/>
</dbReference>
<feature type="coiled-coil region" evidence="17">
    <location>
        <begin position="6"/>
        <end position="61"/>
    </location>
</feature>
<dbReference type="Pfam" id="PF00001">
    <property type="entry name" value="7tm_1"/>
    <property type="match status" value="1"/>
</dbReference>
<feature type="transmembrane region" description="Helical" evidence="19">
    <location>
        <begin position="1383"/>
        <end position="1403"/>
    </location>
</feature>
<dbReference type="GO" id="GO:0016477">
    <property type="term" value="P:cell migration"/>
    <property type="evidence" value="ECO:0007669"/>
    <property type="project" value="TreeGrafter"/>
</dbReference>
<feature type="region of interest" description="Disordered" evidence="18">
    <location>
        <begin position="1424"/>
        <end position="1445"/>
    </location>
</feature>
<evidence type="ECO:0000313" key="21">
    <source>
        <dbReference type="EMBL" id="KAJ8385513.1"/>
    </source>
</evidence>
<evidence type="ECO:0000256" key="15">
    <source>
        <dbReference type="PROSITE-ProRule" id="PRU00259"/>
    </source>
</evidence>
<dbReference type="Pfam" id="PF00514">
    <property type="entry name" value="Arm"/>
    <property type="match status" value="1"/>
</dbReference>